<dbReference type="AlphaFoldDB" id="A0A067CZ22"/>
<dbReference type="STRING" id="695850.A0A067CZ22"/>
<dbReference type="InterPro" id="IPR010997">
    <property type="entry name" value="HRDC-like_sf"/>
</dbReference>
<dbReference type="InterPro" id="IPR038324">
    <property type="entry name" value="Rpb4/RPC9_sf"/>
</dbReference>
<dbReference type="Proteomes" id="UP000030745">
    <property type="component" value="Unassembled WGS sequence"/>
</dbReference>
<sequence>MNALGRNHAIDTEDAAELILGEDFQGETCLSNAEVAVILEKQKSDYESQEKTLTNVFQKTYSYVQRFSGTKDPVSNQASVTELREALITYEFSREHPDDPSQTVEIRLEEFEIACLSNLNPEEPEEAMALIPSLQKRFTEDDIEEILSIIARTTARMHA</sequence>
<dbReference type="GO" id="GO:0005634">
    <property type="term" value="C:nucleus"/>
    <property type="evidence" value="ECO:0007669"/>
    <property type="project" value="UniProtKB-SubCell"/>
</dbReference>
<dbReference type="Gene3D" id="1.20.1250.40">
    <property type="match status" value="1"/>
</dbReference>
<comment type="similarity">
    <text evidence="3">Belongs to the eukaryotic RPB4 RNA polymerase subunit family.</text>
</comment>
<proteinExistence type="inferred from homology"/>
<dbReference type="OrthoDB" id="2186918at2759"/>
<accession>A0A067CZ22</accession>
<gene>
    <name evidence="5" type="ORF">SPRG_03275</name>
</gene>
<feature type="domain" description="RNA polymerase Rpb4/RPC9 core" evidence="4">
    <location>
        <begin position="22"/>
        <end position="159"/>
    </location>
</feature>
<reference evidence="5 6" key="1">
    <citation type="journal article" date="2013" name="PLoS Genet.">
        <title>Distinctive expansion of potential virulence genes in the genome of the oomycete fish pathogen Saprolegnia parasitica.</title>
        <authorList>
            <person name="Jiang R.H."/>
            <person name="de Bruijn I."/>
            <person name="Haas B.J."/>
            <person name="Belmonte R."/>
            <person name="Lobach L."/>
            <person name="Christie J."/>
            <person name="van den Ackerveken G."/>
            <person name="Bottin A."/>
            <person name="Bulone V."/>
            <person name="Diaz-Moreno S.M."/>
            <person name="Dumas B."/>
            <person name="Fan L."/>
            <person name="Gaulin E."/>
            <person name="Govers F."/>
            <person name="Grenville-Briggs L.J."/>
            <person name="Horner N.R."/>
            <person name="Levin J.Z."/>
            <person name="Mammella M."/>
            <person name="Meijer H.J."/>
            <person name="Morris P."/>
            <person name="Nusbaum C."/>
            <person name="Oome S."/>
            <person name="Phillips A.J."/>
            <person name="van Rooyen D."/>
            <person name="Rzeszutek E."/>
            <person name="Saraiva M."/>
            <person name="Secombes C.J."/>
            <person name="Seidl M.F."/>
            <person name="Snel B."/>
            <person name="Stassen J.H."/>
            <person name="Sykes S."/>
            <person name="Tripathy S."/>
            <person name="van den Berg H."/>
            <person name="Vega-Arreguin J.C."/>
            <person name="Wawra S."/>
            <person name="Young S.K."/>
            <person name="Zeng Q."/>
            <person name="Dieguez-Uribeondo J."/>
            <person name="Russ C."/>
            <person name="Tyler B.M."/>
            <person name="van West P."/>
        </authorList>
    </citation>
    <scope>NUCLEOTIDE SEQUENCE [LARGE SCALE GENOMIC DNA]</scope>
    <source>
        <strain evidence="5 6">CBS 223.65</strain>
    </source>
</reference>
<dbReference type="InterPro" id="IPR045222">
    <property type="entry name" value="Rpb4-like"/>
</dbReference>
<dbReference type="GO" id="GO:0030880">
    <property type="term" value="C:RNA polymerase complex"/>
    <property type="evidence" value="ECO:0007669"/>
    <property type="project" value="InterPro"/>
</dbReference>
<dbReference type="GeneID" id="24125791"/>
<dbReference type="EMBL" id="KK583196">
    <property type="protein sequence ID" value="KDO32057.1"/>
    <property type="molecule type" value="Genomic_DNA"/>
</dbReference>
<comment type="subcellular location">
    <subcellularLocation>
        <location evidence="1">Nucleus</location>
    </subcellularLocation>
</comment>
<protein>
    <recommendedName>
        <fullName evidence="4">RNA polymerase Rpb4/RPC9 core domain-containing protein</fullName>
    </recommendedName>
</protein>
<dbReference type="RefSeq" id="XP_012197245.1">
    <property type="nucleotide sequence ID" value="XM_012341855.1"/>
</dbReference>
<dbReference type="SMART" id="SM00657">
    <property type="entry name" value="RPOL4c"/>
    <property type="match status" value="1"/>
</dbReference>
<dbReference type="InterPro" id="IPR006590">
    <property type="entry name" value="RNA_pol_Rpb4/RPC9_core"/>
</dbReference>
<keyword evidence="6" id="KW-1185">Reference proteome</keyword>
<evidence type="ECO:0000313" key="5">
    <source>
        <dbReference type="EMBL" id="KDO32057.1"/>
    </source>
</evidence>
<dbReference type="Pfam" id="PF03874">
    <property type="entry name" value="RNA_pol_Rpb4"/>
    <property type="match status" value="1"/>
</dbReference>
<dbReference type="PANTHER" id="PTHR21297">
    <property type="entry name" value="DNA-DIRECTED RNA POLYMERASE II"/>
    <property type="match status" value="1"/>
</dbReference>
<evidence type="ECO:0000313" key="6">
    <source>
        <dbReference type="Proteomes" id="UP000030745"/>
    </source>
</evidence>
<dbReference type="GO" id="GO:0000166">
    <property type="term" value="F:nucleotide binding"/>
    <property type="evidence" value="ECO:0007669"/>
    <property type="project" value="InterPro"/>
</dbReference>
<keyword evidence="2" id="KW-0539">Nucleus</keyword>
<evidence type="ECO:0000256" key="3">
    <source>
        <dbReference type="ARBA" id="ARBA00025724"/>
    </source>
</evidence>
<evidence type="ECO:0000256" key="1">
    <source>
        <dbReference type="ARBA" id="ARBA00004123"/>
    </source>
</evidence>
<name>A0A067CZ22_SAPPC</name>
<dbReference type="SUPFAM" id="SSF47819">
    <property type="entry name" value="HRDC-like"/>
    <property type="match status" value="1"/>
</dbReference>
<organism evidence="5 6">
    <name type="scientific">Saprolegnia parasitica (strain CBS 223.65)</name>
    <dbReference type="NCBI Taxonomy" id="695850"/>
    <lineage>
        <taxon>Eukaryota</taxon>
        <taxon>Sar</taxon>
        <taxon>Stramenopiles</taxon>
        <taxon>Oomycota</taxon>
        <taxon>Saprolegniomycetes</taxon>
        <taxon>Saprolegniales</taxon>
        <taxon>Saprolegniaceae</taxon>
        <taxon>Saprolegnia</taxon>
    </lineage>
</organism>
<dbReference type="KEGG" id="spar:SPRG_03275"/>
<dbReference type="OMA" id="PEFKNCK"/>
<dbReference type="VEuPathDB" id="FungiDB:SPRG_03275"/>
<dbReference type="InterPro" id="IPR005574">
    <property type="entry name" value="Rpb4/RPC9"/>
</dbReference>
<evidence type="ECO:0000256" key="2">
    <source>
        <dbReference type="ARBA" id="ARBA00023242"/>
    </source>
</evidence>
<evidence type="ECO:0000259" key="4">
    <source>
        <dbReference type="SMART" id="SM00657"/>
    </source>
</evidence>
<dbReference type="GO" id="GO:0006352">
    <property type="term" value="P:DNA-templated transcription initiation"/>
    <property type="evidence" value="ECO:0007669"/>
    <property type="project" value="InterPro"/>
</dbReference>